<dbReference type="InterPro" id="IPR001810">
    <property type="entry name" value="F-box_dom"/>
</dbReference>
<organism evidence="2 3">
    <name type="scientific">Camelina sativa</name>
    <name type="common">False flax</name>
    <name type="synonym">Myagrum sativum</name>
    <dbReference type="NCBI Taxonomy" id="90675"/>
    <lineage>
        <taxon>Eukaryota</taxon>
        <taxon>Viridiplantae</taxon>
        <taxon>Streptophyta</taxon>
        <taxon>Embryophyta</taxon>
        <taxon>Tracheophyta</taxon>
        <taxon>Spermatophyta</taxon>
        <taxon>Magnoliopsida</taxon>
        <taxon>eudicotyledons</taxon>
        <taxon>Gunneridae</taxon>
        <taxon>Pentapetalae</taxon>
        <taxon>rosids</taxon>
        <taxon>malvids</taxon>
        <taxon>Brassicales</taxon>
        <taxon>Brassicaceae</taxon>
        <taxon>Camelineae</taxon>
        <taxon>Camelina</taxon>
    </lineage>
</organism>
<evidence type="ECO:0000313" key="3">
    <source>
        <dbReference type="RefSeq" id="XP_010436712.1"/>
    </source>
</evidence>
<evidence type="ECO:0000259" key="1">
    <source>
        <dbReference type="PROSITE" id="PS50181"/>
    </source>
</evidence>
<dbReference type="SUPFAM" id="SSF52047">
    <property type="entry name" value="RNI-like"/>
    <property type="match status" value="1"/>
</dbReference>
<keyword evidence="2" id="KW-1185">Reference proteome</keyword>
<dbReference type="GeneID" id="104720517"/>
<feature type="domain" description="F-box" evidence="1">
    <location>
        <begin position="12"/>
        <end position="49"/>
    </location>
</feature>
<gene>
    <name evidence="3" type="primary">LOC104720517</name>
</gene>
<evidence type="ECO:0000313" key="2">
    <source>
        <dbReference type="Proteomes" id="UP000694864"/>
    </source>
</evidence>
<dbReference type="RefSeq" id="XP_010436712.1">
    <property type="nucleotide sequence ID" value="XM_010438410.1"/>
</dbReference>
<dbReference type="InterPro" id="IPR055294">
    <property type="entry name" value="FBL60-like"/>
</dbReference>
<reference evidence="3" key="2">
    <citation type="submission" date="2025-08" db="UniProtKB">
        <authorList>
            <consortium name="RefSeq"/>
        </authorList>
    </citation>
    <scope>IDENTIFICATION</scope>
    <source>
        <tissue evidence="3">Leaf</tissue>
    </source>
</reference>
<accession>A0ABM0U6M3</accession>
<reference evidence="2" key="1">
    <citation type="journal article" date="2014" name="Nat. Commun.">
        <title>The emerging biofuel crop Camelina sativa retains a highly undifferentiated hexaploid genome structure.</title>
        <authorList>
            <person name="Kagale S."/>
            <person name="Koh C."/>
            <person name="Nixon J."/>
            <person name="Bollina V."/>
            <person name="Clarke W.E."/>
            <person name="Tuteja R."/>
            <person name="Spillane C."/>
            <person name="Robinson S.J."/>
            <person name="Links M.G."/>
            <person name="Clarke C."/>
            <person name="Higgins E.E."/>
            <person name="Huebert T."/>
            <person name="Sharpe A.G."/>
            <person name="Parkin I.A."/>
        </authorList>
    </citation>
    <scope>NUCLEOTIDE SEQUENCE [LARGE SCALE GENOMIC DNA]</scope>
    <source>
        <strain evidence="2">cv. DH55</strain>
    </source>
</reference>
<dbReference type="CDD" id="cd22160">
    <property type="entry name" value="F-box_AtFBL13-like"/>
    <property type="match status" value="1"/>
</dbReference>
<dbReference type="SUPFAM" id="SSF81383">
    <property type="entry name" value="F-box domain"/>
    <property type="match status" value="1"/>
</dbReference>
<dbReference type="InterPro" id="IPR006566">
    <property type="entry name" value="FBD"/>
</dbReference>
<dbReference type="Gene3D" id="1.20.1280.50">
    <property type="match status" value="1"/>
</dbReference>
<dbReference type="PANTHER" id="PTHR31293:SF12">
    <property type="entry name" value="RNI-LIKE SUPERFAMILY PROTEIN"/>
    <property type="match status" value="1"/>
</dbReference>
<dbReference type="Pfam" id="PF00646">
    <property type="entry name" value="F-box"/>
    <property type="match status" value="1"/>
</dbReference>
<dbReference type="InterPro" id="IPR053781">
    <property type="entry name" value="F-box_AtFBL13-like"/>
</dbReference>
<sequence>MAAKKLETASGNNPINSLPDEVLGQILSLLPTKTAAFTSVLSKWWRNLIPLVQNLDVDDSMFLDPNINSKSFFSFIEETLVLLRDSHIKKFALKCEFPLFDEFLEKCDLYDCLLASSVLEEVNICDDDPLRPLVYPAWVKKIWGSSIQRISICHRFSDRKNHSCFVIKTPNLVYLDFSSYVGKDSVVQFDSLVECRLDLRLWTYLEYVPPEDLVMCKMFNPCHKVLYFCCKSMPEFNNLVKLSFESHKERGWQVLPLLLKKSPNLETLVIRYGHVHEITDECGDACVCVHEEKTKNKNCLLLCRVKVLKIYGYGGTNRELKQMRHFMENLKCLEVVKVKVHQVDEQDKYLPPTSEPMKLLSATSSKCKIQFI</sequence>
<dbReference type="Proteomes" id="UP000694864">
    <property type="component" value="Chromosome 10"/>
</dbReference>
<name>A0ABM0U6M3_CAMSA</name>
<dbReference type="PANTHER" id="PTHR31293">
    <property type="entry name" value="RNI-LIKE SUPERFAMILY PROTEIN"/>
    <property type="match status" value="1"/>
</dbReference>
<protein>
    <submittedName>
        <fullName evidence="3">F-box protein At1g64540</fullName>
    </submittedName>
</protein>
<proteinExistence type="predicted"/>
<dbReference type="InterPro" id="IPR036047">
    <property type="entry name" value="F-box-like_dom_sf"/>
</dbReference>
<dbReference type="PROSITE" id="PS50181">
    <property type="entry name" value="FBOX"/>
    <property type="match status" value="1"/>
</dbReference>
<dbReference type="SMART" id="SM00579">
    <property type="entry name" value="FBD"/>
    <property type="match status" value="1"/>
</dbReference>